<dbReference type="PANTHER" id="PTHR23514:SF3">
    <property type="entry name" value="BYPASS OF STOP CODON PROTEIN 6"/>
    <property type="match status" value="1"/>
</dbReference>
<dbReference type="EMBL" id="CP121196">
    <property type="protein sequence ID" value="XBH17132.1"/>
    <property type="molecule type" value="Genomic_DNA"/>
</dbReference>
<evidence type="ECO:0000256" key="5">
    <source>
        <dbReference type="ARBA" id="ARBA00022989"/>
    </source>
</evidence>
<feature type="transmembrane region" description="Helical" evidence="7">
    <location>
        <begin position="236"/>
        <end position="256"/>
    </location>
</feature>
<feature type="transmembrane region" description="Helical" evidence="7">
    <location>
        <begin position="124"/>
        <end position="148"/>
    </location>
</feature>
<evidence type="ECO:0000313" key="9">
    <source>
        <dbReference type="EMBL" id="XBH17132.1"/>
    </source>
</evidence>
<name>A0AAU7DJ68_9BACT</name>
<dbReference type="GO" id="GO:0022857">
    <property type="term" value="F:transmembrane transporter activity"/>
    <property type="evidence" value="ECO:0007669"/>
    <property type="project" value="InterPro"/>
</dbReference>
<dbReference type="InterPro" id="IPR036259">
    <property type="entry name" value="MFS_trans_sf"/>
</dbReference>
<gene>
    <name evidence="9" type="ORF">P8935_21515</name>
</gene>
<feature type="transmembrane region" description="Helical" evidence="7">
    <location>
        <begin position="6"/>
        <end position="27"/>
    </location>
</feature>
<evidence type="ECO:0000256" key="3">
    <source>
        <dbReference type="ARBA" id="ARBA00022448"/>
    </source>
</evidence>
<evidence type="ECO:0000256" key="7">
    <source>
        <dbReference type="SAM" id="Phobius"/>
    </source>
</evidence>
<dbReference type="RefSeq" id="WP_348262363.1">
    <property type="nucleotide sequence ID" value="NZ_CP121196.1"/>
</dbReference>
<dbReference type="GO" id="GO:0016020">
    <property type="term" value="C:membrane"/>
    <property type="evidence" value="ECO:0007669"/>
    <property type="project" value="TreeGrafter"/>
</dbReference>
<comment type="similarity">
    <text evidence="2">Belongs to the major facilitator superfamily.</text>
</comment>
<feature type="transmembrane region" description="Helical" evidence="7">
    <location>
        <begin position="155"/>
        <end position="173"/>
    </location>
</feature>
<sequence length="377" mass="39261">MLIFAAILAIFVYGMIAAMLGTILPELSERFHLTPTQNGTIALVQALGLIIASLSVGPLLDTQGDKIGLVLGLSAIAAALFLLPRSPGFSTILLLLFLLGMGGGIVVTGANALANSVSGEHSAIALNLVNLFFGLGGLTTPFIAANIFKKNWVRLCYTVASLTVAALLVQAFSKMPPPAGNAKFLLADVGPILGRPLLFMLGFFLFLYITCEVGVWNWLPRHLIAQGIPESRALNILSLGFALGLLIGRVGVSPILAHVSPIDVTLGASIAMAVTTYLMLQTNKPSMAFGLVFVAGLSMAPVFPTTLAITGAAFPRMTGTALGFVITCGWVGLAVSSWIIGAIAGGDPKRLKKALLLFPASAVLMVALNLAIRSALK</sequence>
<evidence type="ECO:0000256" key="2">
    <source>
        <dbReference type="ARBA" id="ARBA00008335"/>
    </source>
</evidence>
<organism evidence="9">
    <name type="scientific">Telmatobacter sp. DSM 110680</name>
    <dbReference type="NCBI Taxonomy" id="3036704"/>
    <lineage>
        <taxon>Bacteria</taxon>
        <taxon>Pseudomonadati</taxon>
        <taxon>Acidobacteriota</taxon>
        <taxon>Terriglobia</taxon>
        <taxon>Terriglobales</taxon>
        <taxon>Acidobacteriaceae</taxon>
        <taxon>Telmatobacter</taxon>
    </lineage>
</organism>
<dbReference type="Gene3D" id="1.20.1250.20">
    <property type="entry name" value="MFS general substrate transporter like domains"/>
    <property type="match status" value="2"/>
</dbReference>
<dbReference type="InterPro" id="IPR011701">
    <property type="entry name" value="MFS"/>
</dbReference>
<feature type="transmembrane region" description="Helical" evidence="7">
    <location>
        <begin position="66"/>
        <end position="83"/>
    </location>
</feature>
<dbReference type="InterPro" id="IPR051788">
    <property type="entry name" value="MFS_Transporter"/>
</dbReference>
<feature type="transmembrane region" description="Helical" evidence="7">
    <location>
        <begin position="92"/>
        <end position="112"/>
    </location>
</feature>
<dbReference type="InterPro" id="IPR020846">
    <property type="entry name" value="MFS_dom"/>
</dbReference>
<dbReference type="AlphaFoldDB" id="A0AAU7DJ68"/>
<dbReference type="Pfam" id="PF07690">
    <property type="entry name" value="MFS_1"/>
    <property type="match status" value="1"/>
</dbReference>
<feature type="transmembrane region" description="Helical" evidence="7">
    <location>
        <begin position="287"/>
        <end position="309"/>
    </location>
</feature>
<comment type="subcellular location">
    <subcellularLocation>
        <location evidence="1">Endomembrane system</location>
        <topology evidence="1">Multi-pass membrane protein</topology>
    </subcellularLocation>
</comment>
<feature type="domain" description="Major facilitator superfamily (MFS) profile" evidence="8">
    <location>
        <begin position="2"/>
        <end position="377"/>
    </location>
</feature>
<accession>A0AAU7DJ68</accession>
<keyword evidence="3" id="KW-0813">Transport</keyword>
<dbReference type="GO" id="GO:0012505">
    <property type="term" value="C:endomembrane system"/>
    <property type="evidence" value="ECO:0007669"/>
    <property type="project" value="UniProtKB-SubCell"/>
</dbReference>
<reference evidence="9" key="1">
    <citation type="submission" date="2023-03" db="EMBL/GenBank/DDBJ databases">
        <title>Edaphobacter sp.</title>
        <authorList>
            <person name="Huber K.J."/>
            <person name="Papendorf J."/>
            <person name="Pilke C."/>
            <person name="Bunk B."/>
            <person name="Sproeer C."/>
            <person name="Pester M."/>
        </authorList>
    </citation>
    <scope>NUCLEOTIDE SEQUENCE</scope>
    <source>
        <strain evidence="9">DSM 110680</strain>
    </source>
</reference>
<protein>
    <submittedName>
        <fullName evidence="9">MFS transporter</fullName>
    </submittedName>
</protein>
<feature type="transmembrane region" description="Helical" evidence="7">
    <location>
        <begin position="355"/>
        <end position="376"/>
    </location>
</feature>
<keyword evidence="6 7" id="KW-0472">Membrane</keyword>
<feature type="transmembrane region" description="Helical" evidence="7">
    <location>
        <begin position="321"/>
        <end position="343"/>
    </location>
</feature>
<feature type="transmembrane region" description="Helical" evidence="7">
    <location>
        <begin position="193"/>
        <end position="215"/>
    </location>
</feature>
<keyword evidence="5 7" id="KW-1133">Transmembrane helix</keyword>
<feature type="transmembrane region" description="Helical" evidence="7">
    <location>
        <begin position="262"/>
        <end position="280"/>
    </location>
</feature>
<dbReference type="PANTHER" id="PTHR23514">
    <property type="entry name" value="BYPASS OF STOP CODON PROTEIN 6"/>
    <property type="match status" value="1"/>
</dbReference>
<keyword evidence="4 7" id="KW-0812">Transmembrane</keyword>
<evidence type="ECO:0000259" key="8">
    <source>
        <dbReference type="PROSITE" id="PS50850"/>
    </source>
</evidence>
<evidence type="ECO:0000256" key="1">
    <source>
        <dbReference type="ARBA" id="ARBA00004127"/>
    </source>
</evidence>
<evidence type="ECO:0000256" key="6">
    <source>
        <dbReference type="ARBA" id="ARBA00023136"/>
    </source>
</evidence>
<dbReference type="SUPFAM" id="SSF103473">
    <property type="entry name" value="MFS general substrate transporter"/>
    <property type="match status" value="1"/>
</dbReference>
<proteinExistence type="inferred from homology"/>
<dbReference type="PROSITE" id="PS50850">
    <property type="entry name" value="MFS"/>
    <property type="match status" value="1"/>
</dbReference>
<evidence type="ECO:0000256" key="4">
    <source>
        <dbReference type="ARBA" id="ARBA00022692"/>
    </source>
</evidence>